<comment type="caution">
    <text evidence="1">The sequence shown here is derived from an EMBL/GenBank/DDBJ whole genome shotgun (WGS) entry which is preliminary data.</text>
</comment>
<sequence>MGPIDSSFGPFHEVEPISSSLHDGRGSIGRFQVQSLSLSLTLFSSVLRFTCNIFYSTSAVSPLNVTTFREVKGFNFDIFGFLYSTIPLAGEWVGRFPSYSHNPGERKNFDFWLGTGCQCRLFYIGSPLQLNGLQGPSESSFPTNCLALNYCQLIACLTDC</sequence>
<proteinExistence type="predicted"/>
<dbReference type="EMBL" id="JAXQNO010000009">
    <property type="protein sequence ID" value="KAK4791646.1"/>
    <property type="molecule type" value="Genomic_DNA"/>
</dbReference>
<reference evidence="1 2" key="1">
    <citation type="journal article" date="2023" name="Hortic Res">
        <title>Pangenome of water caltrop reveals structural variations and asymmetric subgenome divergence after allopolyploidization.</title>
        <authorList>
            <person name="Zhang X."/>
            <person name="Chen Y."/>
            <person name="Wang L."/>
            <person name="Yuan Y."/>
            <person name="Fang M."/>
            <person name="Shi L."/>
            <person name="Lu R."/>
            <person name="Comes H.P."/>
            <person name="Ma Y."/>
            <person name="Chen Y."/>
            <person name="Huang G."/>
            <person name="Zhou Y."/>
            <person name="Zheng Z."/>
            <person name="Qiu Y."/>
        </authorList>
    </citation>
    <scope>NUCLEOTIDE SEQUENCE [LARGE SCALE GENOMIC DNA]</scope>
    <source>
        <strain evidence="1">F231</strain>
    </source>
</reference>
<protein>
    <submittedName>
        <fullName evidence="1">Uncharacterized protein</fullName>
    </submittedName>
</protein>
<evidence type="ECO:0000313" key="2">
    <source>
        <dbReference type="Proteomes" id="UP001346149"/>
    </source>
</evidence>
<evidence type="ECO:0000313" key="1">
    <source>
        <dbReference type="EMBL" id="KAK4791646.1"/>
    </source>
</evidence>
<dbReference type="Proteomes" id="UP001346149">
    <property type="component" value="Unassembled WGS sequence"/>
</dbReference>
<organism evidence="1 2">
    <name type="scientific">Trapa natans</name>
    <name type="common">Water chestnut</name>
    <dbReference type="NCBI Taxonomy" id="22666"/>
    <lineage>
        <taxon>Eukaryota</taxon>
        <taxon>Viridiplantae</taxon>
        <taxon>Streptophyta</taxon>
        <taxon>Embryophyta</taxon>
        <taxon>Tracheophyta</taxon>
        <taxon>Spermatophyta</taxon>
        <taxon>Magnoliopsida</taxon>
        <taxon>eudicotyledons</taxon>
        <taxon>Gunneridae</taxon>
        <taxon>Pentapetalae</taxon>
        <taxon>rosids</taxon>
        <taxon>malvids</taxon>
        <taxon>Myrtales</taxon>
        <taxon>Lythraceae</taxon>
        <taxon>Trapa</taxon>
    </lineage>
</organism>
<name>A0AAN7M855_TRANT</name>
<dbReference type="AlphaFoldDB" id="A0AAN7M855"/>
<accession>A0AAN7M855</accession>
<keyword evidence="2" id="KW-1185">Reference proteome</keyword>
<gene>
    <name evidence="1" type="ORF">SAY86_032059</name>
</gene>